<name>A0A0F8Z4Z5_9ZZZZ</name>
<dbReference type="PROSITE" id="PS00198">
    <property type="entry name" value="4FE4S_FER_1"/>
    <property type="match status" value="2"/>
</dbReference>
<reference evidence="5" key="1">
    <citation type="journal article" date="2015" name="Nature">
        <title>Complex archaea that bridge the gap between prokaryotes and eukaryotes.</title>
        <authorList>
            <person name="Spang A."/>
            <person name="Saw J.H."/>
            <person name="Jorgensen S.L."/>
            <person name="Zaremba-Niedzwiedzka K."/>
            <person name="Martijn J."/>
            <person name="Lind A.E."/>
            <person name="van Eijk R."/>
            <person name="Schleper C."/>
            <person name="Guy L."/>
            <person name="Ettema T.J."/>
        </authorList>
    </citation>
    <scope>NUCLEOTIDE SEQUENCE</scope>
</reference>
<dbReference type="EMBL" id="LAZR01053286">
    <property type="protein sequence ID" value="KKK81075.1"/>
    <property type="molecule type" value="Genomic_DNA"/>
</dbReference>
<dbReference type="Pfam" id="PF00037">
    <property type="entry name" value="Fer4"/>
    <property type="match status" value="1"/>
</dbReference>
<sequence>MPWEDVKDILRPNLDDVHMGVMNVDEDKCNKCELCMKNCPFRCWEKNEEGFPVMKEKYECFSCYNCKVACPNDAISIIDSYHVDAGVFKTEPHPLPPEMPHEPKNAEGNPTEWNEIEKAVLIRRSVRNFKEKPVPEPLIQRVLEAGRFAPSGGNCQPWKFVVITNKEIIAEIDKVAINVLKMTHNTYLNDKSVKGLEGLVKGGIGNADPRIILGGMGAIGIEGGLTPSLNAPAVILLLADTRSIGDPQISIGICGQTMNLVANSLGIKATWSGFFAIGASYHPTLKKELGIEPPWICVSSLCLGYPKFKQEGIVPRENRPVKWFREDKDKPGIPEKAEVPQEA</sequence>
<dbReference type="GO" id="GO:0016491">
    <property type="term" value="F:oxidoreductase activity"/>
    <property type="evidence" value="ECO:0007669"/>
    <property type="project" value="UniProtKB-KW"/>
</dbReference>
<dbReference type="PANTHER" id="PTHR43673">
    <property type="entry name" value="NAD(P)H NITROREDUCTASE YDGI-RELATED"/>
    <property type="match status" value="1"/>
</dbReference>
<keyword evidence="2" id="KW-0560">Oxidoreductase</keyword>
<dbReference type="SUPFAM" id="SSF54862">
    <property type="entry name" value="4Fe-4S ferredoxins"/>
    <property type="match status" value="1"/>
</dbReference>
<evidence type="ECO:0000256" key="2">
    <source>
        <dbReference type="ARBA" id="ARBA00023002"/>
    </source>
</evidence>
<dbReference type="PANTHER" id="PTHR43673:SF10">
    <property type="entry name" value="NADH DEHYDROGENASE_NAD(P)H NITROREDUCTASE XCC3605-RELATED"/>
    <property type="match status" value="1"/>
</dbReference>
<dbReference type="Pfam" id="PF00881">
    <property type="entry name" value="Nitroreductase"/>
    <property type="match status" value="1"/>
</dbReference>
<accession>A0A0F8Z4Z5</accession>
<evidence type="ECO:0000259" key="4">
    <source>
        <dbReference type="PROSITE" id="PS51379"/>
    </source>
</evidence>
<dbReference type="InterPro" id="IPR017900">
    <property type="entry name" value="4Fe4S_Fe_S_CS"/>
</dbReference>
<organism evidence="5">
    <name type="scientific">marine sediment metagenome</name>
    <dbReference type="NCBI Taxonomy" id="412755"/>
    <lineage>
        <taxon>unclassified sequences</taxon>
        <taxon>metagenomes</taxon>
        <taxon>ecological metagenomes</taxon>
    </lineage>
</organism>
<protein>
    <recommendedName>
        <fullName evidence="4">4Fe-4S ferredoxin-type domain-containing protein</fullName>
    </recommendedName>
</protein>
<dbReference type="AlphaFoldDB" id="A0A0F8Z4Z5"/>
<evidence type="ECO:0000313" key="5">
    <source>
        <dbReference type="EMBL" id="KKK81075.1"/>
    </source>
</evidence>
<feature type="region of interest" description="Disordered" evidence="3">
    <location>
        <begin position="324"/>
        <end position="343"/>
    </location>
</feature>
<feature type="domain" description="4Fe-4S ferredoxin-type" evidence="4">
    <location>
        <begin position="50"/>
        <end position="80"/>
    </location>
</feature>
<comment type="caution">
    <text evidence="5">The sequence shown here is derived from an EMBL/GenBank/DDBJ whole genome shotgun (WGS) entry which is preliminary data.</text>
</comment>
<gene>
    <name evidence="5" type="ORF">LCGC14_2817120</name>
</gene>
<dbReference type="Gene3D" id="3.30.70.20">
    <property type="match status" value="1"/>
</dbReference>
<dbReference type="SUPFAM" id="SSF55469">
    <property type="entry name" value="FMN-dependent nitroreductase-like"/>
    <property type="match status" value="1"/>
</dbReference>
<dbReference type="Gene3D" id="3.40.109.10">
    <property type="entry name" value="NADH Oxidase"/>
    <property type="match status" value="1"/>
</dbReference>
<dbReference type="PROSITE" id="PS51379">
    <property type="entry name" value="4FE4S_FER_2"/>
    <property type="match status" value="2"/>
</dbReference>
<dbReference type="InterPro" id="IPR000415">
    <property type="entry name" value="Nitroreductase-like"/>
</dbReference>
<proteinExistence type="inferred from homology"/>
<feature type="domain" description="4Fe-4S ferredoxin-type" evidence="4">
    <location>
        <begin position="20"/>
        <end position="49"/>
    </location>
</feature>
<evidence type="ECO:0000256" key="3">
    <source>
        <dbReference type="SAM" id="MobiDB-lite"/>
    </source>
</evidence>
<dbReference type="InterPro" id="IPR017896">
    <property type="entry name" value="4Fe4S_Fe-S-bd"/>
</dbReference>
<dbReference type="InterPro" id="IPR029479">
    <property type="entry name" value="Nitroreductase"/>
</dbReference>
<comment type="similarity">
    <text evidence="1">Belongs to the nitroreductase family.</text>
</comment>
<evidence type="ECO:0000256" key="1">
    <source>
        <dbReference type="ARBA" id="ARBA00007118"/>
    </source>
</evidence>